<evidence type="ECO:0000256" key="1">
    <source>
        <dbReference type="ARBA" id="ARBA00023015"/>
    </source>
</evidence>
<organism evidence="6 7">
    <name type="scientific">Lacticaseibacillus suilingensis</name>
    <dbReference type="NCBI Taxonomy" id="2799577"/>
    <lineage>
        <taxon>Bacteria</taxon>
        <taxon>Bacillati</taxon>
        <taxon>Bacillota</taxon>
        <taxon>Bacilli</taxon>
        <taxon>Lactobacillales</taxon>
        <taxon>Lactobacillaceae</taxon>
        <taxon>Lacticaseibacillus</taxon>
    </lineage>
</organism>
<dbReference type="Pfam" id="PF12833">
    <property type="entry name" value="HTH_18"/>
    <property type="match status" value="1"/>
</dbReference>
<keyword evidence="2" id="KW-0238">DNA-binding</keyword>
<protein>
    <submittedName>
        <fullName evidence="6">Helix-turn-helix domain-containing protein</fullName>
    </submittedName>
</protein>
<dbReference type="EMBL" id="JBHTOA010000023">
    <property type="protein sequence ID" value="MFD1398747.1"/>
    <property type="molecule type" value="Genomic_DNA"/>
</dbReference>
<dbReference type="InterPro" id="IPR018062">
    <property type="entry name" value="HTH_AraC-typ_CS"/>
</dbReference>
<accession>A0ABW4BE39</accession>
<keyword evidence="1" id="KW-0805">Transcription regulation</keyword>
<dbReference type="Proteomes" id="UP001597199">
    <property type="component" value="Unassembled WGS sequence"/>
</dbReference>
<evidence type="ECO:0000256" key="2">
    <source>
        <dbReference type="ARBA" id="ARBA00023125"/>
    </source>
</evidence>
<evidence type="ECO:0000259" key="5">
    <source>
        <dbReference type="PROSITE" id="PS01124"/>
    </source>
</evidence>
<dbReference type="RefSeq" id="WP_204118743.1">
    <property type="nucleotide sequence ID" value="NZ_BOLV01000007.1"/>
</dbReference>
<dbReference type="SUPFAM" id="SSF51215">
    <property type="entry name" value="Regulatory protein AraC"/>
    <property type="match status" value="1"/>
</dbReference>
<dbReference type="InterPro" id="IPR050204">
    <property type="entry name" value="AraC_XylS_family_regulators"/>
</dbReference>
<evidence type="ECO:0000313" key="7">
    <source>
        <dbReference type="Proteomes" id="UP001597199"/>
    </source>
</evidence>
<dbReference type="PROSITE" id="PS01124">
    <property type="entry name" value="HTH_ARAC_FAMILY_2"/>
    <property type="match status" value="1"/>
</dbReference>
<proteinExistence type="predicted"/>
<evidence type="ECO:0000256" key="4">
    <source>
        <dbReference type="ARBA" id="ARBA00023163"/>
    </source>
</evidence>
<keyword evidence="4" id="KW-0804">Transcription</keyword>
<dbReference type="InterPro" id="IPR009057">
    <property type="entry name" value="Homeodomain-like_sf"/>
</dbReference>
<comment type="caution">
    <text evidence="6">The sequence shown here is derived from an EMBL/GenBank/DDBJ whole genome shotgun (WGS) entry which is preliminary data.</text>
</comment>
<evidence type="ECO:0000313" key="6">
    <source>
        <dbReference type="EMBL" id="MFD1398747.1"/>
    </source>
</evidence>
<reference evidence="7" key="1">
    <citation type="journal article" date="2019" name="Int. J. Syst. Evol. Microbiol.">
        <title>The Global Catalogue of Microorganisms (GCM) 10K type strain sequencing project: providing services to taxonomists for standard genome sequencing and annotation.</title>
        <authorList>
            <consortium name="The Broad Institute Genomics Platform"/>
            <consortium name="The Broad Institute Genome Sequencing Center for Infectious Disease"/>
            <person name="Wu L."/>
            <person name="Ma J."/>
        </authorList>
    </citation>
    <scope>NUCLEOTIDE SEQUENCE [LARGE SCALE GENOMIC DNA]</scope>
    <source>
        <strain evidence="7">CCM 9110</strain>
    </source>
</reference>
<dbReference type="SMART" id="SM00342">
    <property type="entry name" value="HTH_ARAC"/>
    <property type="match status" value="1"/>
</dbReference>
<dbReference type="PANTHER" id="PTHR46796">
    <property type="entry name" value="HTH-TYPE TRANSCRIPTIONAL ACTIVATOR RHAS-RELATED"/>
    <property type="match status" value="1"/>
</dbReference>
<dbReference type="PANTHER" id="PTHR46796:SF2">
    <property type="entry name" value="TRANSCRIPTIONAL REGULATORY PROTEIN"/>
    <property type="match status" value="1"/>
</dbReference>
<dbReference type="PROSITE" id="PS00041">
    <property type="entry name" value="HTH_ARAC_FAMILY_1"/>
    <property type="match status" value="1"/>
</dbReference>
<feature type="domain" description="HTH araC/xylS-type" evidence="5">
    <location>
        <begin position="178"/>
        <end position="276"/>
    </location>
</feature>
<gene>
    <name evidence="6" type="ORF">ACFQ41_05450</name>
</gene>
<sequence>MMVTIKHEMVQLTPSLPFKFYAKDPHKTAIAPHWHRGLELNWLVAGGPLTVVQNGVTSIFHAGAMWTVDSRVVHASQSGGVPVQEYGIIIDPTFLESVLPDSVNWHFTLQGPPEPQSPAYAALQAAFAALAKPMTAPLTPVSRLEALSAFYQMLALLATHFTAVKATPVVRVNAPLVDEAMALIDQQYAEPVKISQLAAQLHTSVTTLGNQFQATLKQSPNQYLQEVRLMKARELLLTSNKPIEYVAMASGFGNSRSLARNFKRWKGLTPSAYRAAYKRYHQNDRIYFEN</sequence>
<keyword evidence="3" id="KW-0010">Activator</keyword>
<keyword evidence="7" id="KW-1185">Reference proteome</keyword>
<dbReference type="Gene3D" id="1.10.10.60">
    <property type="entry name" value="Homeodomain-like"/>
    <property type="match status" value="1"/>
</dbReference>
<dbReference type="InterPro" id="IPR037923">
    <property type="entry name" value="HTH-like"/>
</dbReference>
<dbReference type="InterPro" id="IPR018060">
    <property type="entry name" value="HTH_AraC"/>
</dbReference>
<name>A0ABW4BE39_9LACO</name>
<dbReference type="SUPFAM" id="SSF46689">
    <property type="entry name" value="Homeodomain-like"/>
    <property type="match status" value="2"/>
</dbReference>
<evidence type="ECO:0000256" key="3">
    <source>
        <dbReference type="ARBA" id="ARBA00023159"/>
    </source>
</evidence>